<dbReference type="GO" id="GO:0015074">
    <property type="term" value="P:DNA integration"/>
    <property type="evidence" value="ECO:0007669"/>
    <property type="project" value="UniProtKB-KW"/>
</dbReference>
<accession>A0A7X5UAH3</accession>
<name>A0A7X5UAH3_9GAMM</name>
<keyword evidence="1" id="KW-0229">DNA integration</keyword>
<comment type="caution">
    <text evidence="7">The sequence shown here is derived from an EMBL/GenBank/DDBJ whole genome shotgun (WGS) entry which is preliminary data.</text>
</comment>
<evidence type="ECO:0000256" key="3">
    <source>
        <dbReference type="ARBA" id="ARBA00023172"/>
    </source>
</evidence>
<dbReference type="Gene3D" id="1.10.443.10">
    <property type="entry name" value="Intergrase catalytic core"/>
    <property type="match status" value="1"/>
</dbReference>
<dbReference type="Pfam" id="PF20172">
    <property type="entry name" value="DUF6538"/>
    <property type="match status" value="1"/>
</dbReference>
<dbReference type="Gene3D" id="1.10.150.130">
    <property type="match status" value="1"/>
</dbReference>
<evidence type="ECO:0000256" key="2">
    <source>
        <dbReference type="ARBA" id="ARBA00023125"/>
    </source>
</evidence>
<proteinExistence type="predicted"/>
<dbReference type="PROSITE" id="PS51900">
    <property type="entry name" value="CB"/>
    <property type="match status" value="1"/>
</dbReference>
<gene>
    <name evidence="7" type="ORF">HBF25_10930</name>
</gene>
<feature type="domain" description="Core-binding (CB)" evidence="6">
    <location>
        <begin position="147"/>
        <end position="229"/>
    </location>
</feature>
<sequence length="373" mass="41480">MRLAHHLLRRPSGMWYFRIYIPKDLRPVFGMTIFKRSLGTRDPVSARTCAYALGARCAQIFASARIGTKDLGMDWDDLLSKIERFEIKAGPDGVSVKTNGTDADNAAGLKALQMALDKPLWAAPKPGSDAPQLKLNRVSPKPRSDVPTLAQALRQYEEVEAKDIKPNTWMQRQRSSASFLKYIGSGVKVDQVTRPMAAAWANQLQRDGLTKRYVANMVSHVAQIFQKQVQAGHLATNVVKGVVIMKAADKAARRNQGHAWEAFELADLPKIFNPIAMQRMRQPHVRWGALIGLYSGARVSEVAQLYLRDFEEVDGVPCVRITNDNDGQSLKTEASRRLVPLHPDLIRLGLWKRVLHRGFVGSDVVSVGVHGSS</sequence>
<evidence type="ECO:0000259" key="6">
    <source>
        <dbReference type="PROSITE" id="PS51900"/>
    </source>
</evidence>
<evidence type="ECO:0000256" key="5">
    <source>
        <dbReference type="SAM" id="MobiDB-lite"/>
    </source>
</evidence>
<keyword evidence="3" id="KW-0233">DNA recombination</keyword>
<reference evidence="7 8" key="1">
    <citation type="submission" date="2020-03" db="EMBL/GenBank/DDBJ databases">
        <authorList>
            <person name="Lai Q."/>
        </authorList>
    </citation>
    <scope>NUCLEOTIDE SEQUENCE [LARGE SCALE GENOMIC DNA]</scope>
    <source>
        <strain evidence="7 8">CCUG 25036</strain>
    </source>
</reference>
<evidence type="ECO:0000313" key="8">
    <source>
        <dbReference type="Proteomes" id="UP000490980"/>
    </source>
</evidence>
<dbReference type="RefSeq" id="WP_166948294.1">
    <property type="nucleotide sequence ID" value="NZ_JAARLZ010000005.1"/>
</dbReference>
<evidence type="ECO:0000256" key="1">
    <source>
        <dbReference type="ARBA" id="ARBA00022908"/>
    </source>
</evidence>
<keyword evidence="8" id="KW-1185">Reference proteome</keyword>
<evidence type="ECO:0000256" key="4">
    <source>
        <dbReference type="PROSITE-ProRule" id="PRU01248"/>
    </source>
</evidence>
<keyword evidence="2 4" id="KW-0238">DNA-binding</keyword>
<dbReference type="GO" id="GO:0003677">
    <property type="term" value="F:DNA binding"/>
    <property type="evidence" value="ECO:0007669"/>
    <property type="project" value="UniProtKB-UniRule"/>
</dbReference>
<dbReference type="InterPro" id="IPR044068">
    <property type="entry name" value="CB"/>
</dbReference>
<dbReference type="InterPro" id="IPR010998">
    <property type="entry name" value="Integrase_recombinase_N"/>
</dbReference>
<evidence type="ECO:0000313" key="7">
    <source>
        <dbReference type="EMBL" id="NII06901.1"/>
    </source>
</evidence>
<dbReference type="GO" id="GO:0006310">
    <property type="term" value="P:DNA recombination"/>
    <property type="evidence" value="ECO:0007669"/>
    <property type="project" value="UniProtKB-KW"/>
</dbReference>
<dbReference type="InterPro" id="IPR046668">
    <property type="entry name" value="DUF6538"/>
</dbReference>
<dbReference type="InterPro" id="IPR013762">
    <property type="entry name" value="Integrase-like_cat_sf"/>
</dbReference>
<dbReference type="SUPFAM" id="SSF56349">
    <property type="entry name" value="DNA breaking-rejoining enzymes"/>
    <property type="match status" value="1"/>
</dbReference>
<organism evidence="7 8">
    <name type="scientific">Luteibacter anthropi</name>
    <dbReference type="NCBI Taxonomy" id="564369"/>
    <lineage>
        <taxon>Bacteria</taxon>
        <taxon>Pseudomonadati</taxon>
        <taxon>Pseudomonadota</taxon>
        <taxon>Gammaproteobacteria</taxon>
        <taxon>Lysobacterales</taxon>
        <taxon>Rhodanobacteraceae</taxon>
        <taxon>Luteibacter</taxon>
    </lineage>
</organism>
<dbReference type="InterPro" id="IPR011010">
    <property type="entry name" value="DNA_brk_join_enz"/>
</dbReference>
<protein>
    <recommendedName>
        <fullName evidence="6">Core-binding (CB) domain-containing protein</fullName>
    </recommendedName>
</protein>
<feature type="region of interest" description="Disordered" evidence="5">
    <location>
        <begin position="123"/>
        <end position="144"/>
    </location>
</feature>
<dbReference type="AlphaFoldDB" id="A0A7X5UAH3"/>
<dbReference type="Proteomes" id="UP000490980">
    <property type="component" value="Unassembled WGS sequence"/>
</dbReference>
<dbReference type="EMBL" id="JAARLZ010000005">
    <property type="protein sequence ID" value="NII06901.1"/>
    <property type="molecule type" value="Genomic_DNA"/>
</dbReference>